<dbReference type="InterPro" id="IPR047141">
    <property type="entry name" value="Stealth"/>
</dbReference>
<name>A0ABQ0D883_9EUKA</name>
<feature type="signal peptide" evidence="3">
    <location>
        <begin position="1"/>
        <end position="17"/>
    </location>
</feature>
<dbReference type="Pfam" id="PF17102">
    <property type="entry name" value="Stealth_CR3"/>
    <property type="match status" value="1"/>
</dbReference>
<comment type="caution">
    <text evidence="7">The sequence shown here is derived from an EMBL/GenBank/DDBJ whole genome shotgun (WGS) entry which is preliminary data.</text>
</comment>
<protein>
    <recommendedName>
        <fullName evidence="9">Glycosyltransferase</fullName>
    </recommendedName>
</protein>
<dbReference type="InterPro" id="IPR021520">
    <property type="entry name" value="Stealth_CR2"/>
</dbReference>
<reference evidence="7 8" key="1">
    <citation type="journal article" date="2019" name="PLoS Negl. Trop. Dis.">
        <title>Whole genome sequencing of Entamoeba nuttalli reveals mammalian host-related molecular signatures and a novel octapeptide-repeat surface protein.</title>
        <authorList>
            <person name="Tanaka M."/>
            <person name="Makiuchi T."/>
            <person name="Komiyama T."/>
            <person name="Shiina T."/>
            <person name="Osaki K."/>
            <person name="Tachibana H."/>
        </authorList>
    </citation>
    <scope>NUCLEOTIDE SEQUENCE [LARGE SCALE GENOMIC DNA]</scope>
    <source>
        <strain evidence="7 8">P19-061405</strain>
    </source>
</reference>
<dbReference type="PANTHER" id="PTHR24045:SF0">
    <property type="entry name" value="N-ACETYLGLUCOSAMINE-1-PHOSPHOTRANSFERASE SUBUNITS ALPHA_BETA"/>
    <property type="match status" value="1"/>
</dbReference>
<feature type="domain" description="Stealth protein CR2 conserved region 2" evidence="4">
    <location>
        <begin position="60"/>
        <end position="167"/>
    </location>
</feature>
<organism evidence="7 8">
    <name type="scientific">Entamoeba nuttalli</name>
    <dbReference type="NCBI Taxonomy" id="412467"/>
    <lineage>
        <taxon>Eukaryota</taxon>
        <taxon>Amoebozoa</taxon>
        <taxon>Evosea</taxon>
        <taxon>Archamoebae</taxon>
        <taxon>Mastigamoebida</taxon>
        <taxon>Entamoebidae</taxon>
        <taxon>Entamoeba</taxon>
    </lineage>
</organism>
<comment type="similarity">
    <text evidence="1">Belongs to the stealth family.</text>
</comment>
<proteinExistence type="inferred from homology"/>
<keyword evidence="8" id="KW-1185">Reference proteome</keyword>
<evidence type="ECO:0000256" key="3">
    <source>
        <dbReference type="SAM" id="SignalP"/>
    </source>
</evidence>
<dbReference type="InterPro" id="IPR031358">
    <property type="entry name" value="Stealth_CR1"/>
</dbReference>
<dbReference type="PANTHER" id="PTHR24045">
    <property type="match status" value="1"/>
</dbReference>
<evidence type="ECO:0000313" key="7">
    <source>
        <dbReference type="EMBL" id="GAB1219059.1"/>
    </source>
</evidence>
<dbReference type="EMBL" id="BAAFRS010000012">
    <property type="protein sequence ID" value="GAB1219059.1"/>
    <property type="molecule type" value="Genomic_DNA"/>
</dbReference>
<keyword evidence="3" id="KW-0732">Signal</keyword>
<gene>
    <name evidence="7" type="ORF">ENUP19_0012G0011</name>
</gene>
<dbReference type="Pfam" id="PF11380">
    <property type="entry name" value="Stealth_CR2"/>
    <property type="match status" value="1"/>
</dbReference>
<evidence type="ECO:0000313" key="8">
    <source>
        <dbReference type="Proteomes" id="UP001628156"/>
    </source>
</evidence>
<dbReference type="InterPro" id="IPR031357">
    <property type="entry name" value="Stealth_CR3"/>
</dbReference>
<dbReference type="Pfam" id="PF17101">
    <property type="entry name" value="Stealth_CR1"/>
    <property type="match status" value="1"/>
</dbReference>
<evidence type="ECO:0000256" key="2">
    <source>
        <dbReference type="ARBA" id="ARBA00022679"/>
    </source>
</evidence>
<feature type="domain" description="Stealth protein CR3 conserved region 3" evidence="6">
    <location>
        <begin position="215"/>
        <end position="259"/>
    </location>
</feature>
<feature type="domain" description="Stealth protein CR1 conserved region 1" evidence="5">
    <location>
        <begin position="30"/>
        <end position="53"/>
    </location>
</feature>
<evidence type="ECO:0000259" key="4">
    <source>
        <dbReference type="Pfam" id="PF11380"/>
    </source>
</evidence>
<evidence type="ECO:0000259" key="5">
    <source>
        <dbReference type="Pfam" id="PF17101"/>
    </source>
</evidence>
<evidence type="ECO:0000256" key="1">
    <source>
        <dbReference type="ARBA" id="ARBA00007583"/>
    </source>
</evidence>
<dbReference type="Proteomes" id="UP001628156">
    <property type="component" value="Unassembled WGS sequence"/>
</dbReference>
<feature type="chain" id="PRO_5046890256" description="Glycosyltransferase" evidence="3">
    <location>
        <begin position="18"/>
        <end position="339"/>
    </location>
</feature>
<evidence type="ECO:0000259" key="6">
    <source>
        <dbReference type="Pfam" id="PF17102"/>
    </source>
</evidence>
<sequence length="339" mass="39507">MMLLFICFILLSKDGYALESAFERVCDGKADAVFLWVNGTSPHHLEEMSKYGRTKIGGLYKDYGTIRFGLRSIIEYAPWINRIFLVTDGEIPEYLDIEKGKESNPQLILVSHRDIMNISILPTFDSNVIESYIHHIPGISKCVLYLNDDMILGKPLQPDFFISKDSKLRVYHNGFIAPNIEGEKRSIWHRSVSHTNTLVNQKFRNGEVVKHPYPSHHCYFMLTNTLNEMEEIWIDNYTESRENKFRKANDIVISFLHAATIVEQHKGEYVKQKNNFYFSWWGGNHTLNSQTMDRIATKNYYCICLNDAIANEPNADQEIDYLYQRYSEILPHPCPFEKL</sequence>
<accession>A0ABQ0D883</accession>
<keyword evidence="2" id="KW-0808">Transferase</keyword>
<evidence type="ECO:0008006" key="9">
    <source>
        <dbReference type="Google" id="ProtNLM"/>
    </source>
</evidence>